<reference evidence="2" key="1">
    <citation type="journal article" date="2023" name="Mol. Phylogenet. Evol.">
        <title>Genome-scale phylogeny and comparative genomics of the fungal order Sordariales.</title>
        <authorList>
            <person name="Hensen N."/>
            <person name="Bonometti L."/>
            <person name="Westerberg I."/>
            <person name="Brannstrom I.O."/>
            <person name="Guillou S."/>
            <person name="Cros-Aarteil S."/>
            <person name="Calhoun S."/>
            <person name="Haridas S."/>
            <person name="Kuo A."/>
            <person name="Mondo S."/>
            <person name="Pangilinan J."/>
            <person name="Riley R."/>
            <person name="LaButti K."/>
            <person name="Andreopoulos B."/>
            <person name="Lipzen A."/>
            <person name="Chen C."/>
            <person name="Yan M."/>
            <person name="Daum C."/>
            <person name="Ng V."/>
            <person name="Clum A."/>
            <person name="Steindorff A."/>
            <person name="Ohm R.A."/>
            <person name="Martin F."/>
            <person name="Silar P."/>
            <person name="Natvig D.O."/>
            <person name="Lalanne C."/>
            <person name="Gautier V."/>
            <person name="Ament-Velasquez S.L."/>
            <person name="Kruys A."/>
            <person name="Hutchinson M.I."/>
            <person name="Powell A.J."/>
            <person name="Barry K."/>
            <person name="Miller A.N."/>
            <person name="Grigoriev I.V."/>
            <person name="Debuchy R."/>
            <person name="Gladieux P."/>
            <person name="Hiltunen Thoren M."/>
            <person name="Johannesson H."/>
        </authorList>
    </citation>
    <scope>NUCLEOTIDE SEQUENCE</scope>
    <source>
        <strain evidence="2">CBS 232.78</strain>
    </source>
</reference>
<sequence length="152" mass="15404">MKFSKTIFALAAMLGNFAAAAPAVEAAAAAAAAPTEVAVLKAVHVDIPGEPAPEALVLVEKRAPAPATIAARGTVSVTMYSGDVCNGSNQSVFITNGGYRCEPVSAPRRSLSVSGSGCSVTTWSGTNCQGSSFNIPFTGCWSILYGSVSIQC</sequence>
<evidence type="ECO:0000313" key="2">
    <source>
        <dbReference type="EMBL" id="KAK3370339.1"/>
    </source>
</evidence>
<accession>A0AAE0K5M9</accession>
<reference evidence="2" key="2">
    <citation type="submission" date="2023-06" db="EMBL/GenBank/DDBJ databases">
        <authorList>
            <consortium name="Lawrence Berkeley National Laboratory"/>
            <person name="Haridas S."/>
            <person name="Hensen N."/>
            <person name="Bonometti L."/>
            <person name="Westerberg I."/>
            <person name="Brannstrom I.O."/>
            <person name="Guillou S."/>
            <person name="Cros-Aarteil S."/>
            <person name="Calhoun S."/>
            <person name="Kuo A."/>
            <person name="Mondo S."/>
            <person name="Pangilinan J."/>
            <person name="Riley R."/>
            <person name="LaButti K."/>
            <person name="Andreopoulos B."/>
            <person name="Lipzen A."/>
            <person name="Chen C."/>
            <person name="Yanf M."/>
            <person name="Daum C."/>
            <person name="Ng V."/>
            <person name="Clum A."/>
            <person name="Steindorff A."/>
            <person name="Ohm R."/>
            <person name="Martin F."/>
            <person name="Silar P."/>
            <person name="Natvig D."/>
            <person name="Lalanne C."/>
            <person name="Gautier V."/>
            <person name="Ament-velasquez S.L."/>
            <person name="Kruys A."/>
            <person name="Hutchinson M.I."/>
            <person name="Powell A.J."/>
            <person name="Barry K."/>
            <person name="Miller A.N."/>
            <person name="Grigoriev I.V."/>
            <person name="Debuchy R."/>
            <person name="Gladieux P."/>
            <person name="Thoren M.H."/>
            <person name="Johannesson H."/>
        </authorList>
    </citation>
    <scope>NUCLEOTIDE SEQUENCE</scope>
    <source>
        <strain evidence="2">CBS 232.78</strain>
    </source>
</reference>
<keyword evidence="1" id="KW-0732">Signal</keyword>
<gene>
    <name evidence="2" type="ORF">B0H63DRAFT_454520</name>
</gene>
<organism evidence="2 3">
    <name type="scientific">Podospora didyma</name>
    <dbReference type="NCBI Taxonomy" id="330526"/>
    <lineage>
        <taxon>Eukaryota</taxon>
        <taxon>Fungi</taxon>
        <taxon>Dikarya</taxon>
        <taxon>Ascomycota</taxon>
        <taxon>Pezizomycotina</taxon>
        <taxon>Sordariomycetes</taxon>
        <taxon>Sordariomycetidae</taxon>
        <taxon>Sordariales</taxon>
        <taxon>Podosporaceae</taxon>
        <taxon>Podospora</taxon>
    </lineage>
</organism>
<evidence type="ECO:0000256" key="1">
    <source>
        <dbReference type="SAM" id="SignalP"/>
    </source>
</evidence>
<dbReference type="Proteomes" id="UP001285441">
    <property type="component" value="Unassembled WGS sequence"/>
</dbReference>
<name>A0AAE0K5M9_9PEZI</name>
<proteinExistence type="predicted"/>
<dbReference type="EMBL" id="JAULSW010000009">
    <property type="protein sequence ID" value="KAK3370339.1"/>
    <property type="molecule type" value="Genomic_DNA"/>
</dbReference>
<keyword evidence="3" id="KW-1185">Reference proteome</keyword>
<comment type="caution">
    <text evidence="2">The sequence shown here is derived from an EMBL/GenBank/DDBJ whole genome shotgun (WGS) entry which is preliminary data.</text>
</comment>
<protein>
    <submittedName>
        <fullName evidence="2">Uncharacterized protein</fullName>
    </submittedName>
</protein>
<evidence type="ECO:0000313" key="3">
    <source>
        <dbReference type="Proteomes" id="UP001285441"/>
    </source>
</evidence>
<feature type="chain" id="PRO_5041992095" evidence="1">
    <location>
        <begin position="21"/>
        <end position="152"/>
    </location>
</feature>
<dbReference type="AlphaFoldDB" id="A0AAE0K5M9"/>
<feature type="signal peptide" evidence="1">
    <location>
        <begin position="1"/>
        <end position="20"/>
    </location>
</feature>